<protein>
    <submittedName>
        <fullName evidence="1">Uncharacterized protein</fullName>
    </submittedName>
</protein>
<name>A0A454CQ11_VIBHA</name>
<comment type="caution">
    <text evidence="1">The sequence shown here is derived from an EMBL/GenBank/DDBJ whole genome shotgun (WGS) entry which is preliminary data.</text>
</comment>
<dbReference type="AlphaFoldDB" id="A0A454CQ11"/>
<dbReference type="Proteomes" id="UP000008367">
    <property type="component" value="Unassembled WGS sequence"/>
</dbReference>
<proteinExistence type="predicted"/>
<gene>
    <name evidence="1" type="ORF">VCHENC02_5623A</name>
</gene>
<evidence type="ECO:0000313" key="1">
    <source>
        <dbReference type="EMBL" id="EKM28487.1"/>
    </source>
</evidence>
<accession>A0A454CQ11</accession>
<dbReference type="EMBL" id="AJSR01002503">
    <property type="protein sequence ID" value="EKM28487.1"/>
    <property type="molecule type" value="Genomic_DNA"/>
</dbReference>
<feature type="non-terminal residue" evidence="1">
    <location>
        <position position="31"/>
    </location>
</feature>
<sequence>MNVTATRNSVELSSIVSFLKLTGLGSTLNLT</sequence>
<evidence type="ECO:0000313" key="2">
    <source>
        <dbReference type="Proteomes" id="UP000008367"/>
    </source>
</evidence>
<reference evidence="1 2" key="1">
    <citation type="submission" date="2012-10" db="EMBL/GenBank/DDBJ databases">
        <title>Genome sequence of Vibrio Cholerae HENC-02.</title>
        <authorList>
            <person name="Eppinger M."/>
            <person name="Hasan N.A."/>
            <person name="Sengamalay N."/>
            <person name="Hine E."/>
            <person name="Su Q."/>
            <person name="Daugherty S.C."/>
            <person name="Young S."/>
            <person name="Sadzewicz L."/>
            <person name="Tallon L."/>
            <person name="Cebula T.A."/>
            <person name="Ravel J."/>
            <person name="Colwell R.R."/>
        </authorList>
    </citation>
    <scope>NUCLEOTIDE SEQUENCE [LARGE SCALE GENOMIC DNA]</scope>
    <source>
        <strain evidence="1 2">HENC-02</strain>
    </source>
</reference>
<organism evidence="1 2">
    <name type="scientific">Vibrio harveyi</name>
    <name type="common">Beneckea harveyi</name>
    <dbReference type="NCBI Taxonomy" id="669"/>
    <lineage>
        <taxon>Bacteria</taxon>
        <taxon>Pseudomonadati</taxon>
        <taxon>Pseudomonadota</taxon>
        <taxon>Gammaproteobacteria</taxon>
        <taxon>Vibrionales</taxon>
        <taxon>Vibrionaceae</taxon>
        <taxon>Vibrio</taxon>
    </lineage>
</organism>